<keyword evidence="3" id="KW-1185">Reference proteome</keyword>
<accession>A0AAV3YLD5</accession>
<proteinExistence type="predicted"/>
<name>A0AAV3YLD5_9GAST</name>
<gene>
    <name evidence="2" type="ORF">PoB_001004000</name>
</gene>
<evidence type="ECO:0000313" key="2">
    <source>
        <dbReference type="EMBL" id="GFN83534.1"/>
    </source>
</evidence>
<dbReference type="Proteomes" id="UP000735302">
    <property type="component" value="Unassembled WGS sequence"/>
</dbReference>
<sequence>MLITECPLSPHPCPRLGGWILVYFQFTTWLSQAIVRLERWWRGLNPRQKFPFRSQIGLTVHCASAPCPQQGDLRLSDPPSGKGAGGGVEPATEGSLQISERTTEPPTPPTL</sequence>
<evidence type="ECO:0000256" key="1">
    <source>
        <dbReference type="SAM" id="MobiDB-lite"/>
    </source>
</evidence>
<dbReference type="AlphaFoldDB" id="A0AAV3YLD5"/>
<organism evidence="2 3">
    <name type="scientific">Plakobranchus ocellatus</name>
    <dbReference type="NCBI Taxonomy" id="259542"/>
    <lineage>
        <taxon>Eukaryota</taxon>
        <taxon>Metazoa</taxon>
        <taxon>Spiralia</taxon>
        <taxon>Lophotrochozoa</taxon>
        <taxon>Mollusca</taxon>
        <taxon>Gastropoda</taxon>
        <taxon>Heterobranchia</taxon>
        <taxon>Euthyneura</taxon>
        <taxon>Panpulmonata</taxon>
        <taxon>Sacoglossa</taxon>
        <taxon>Placobranchoidea</taxon>
        <taxon>Plakobranchidae</taxon>
        <taxon>Plakobranchus</taxon>
    </lineage>
</organism>
<feature type="region of interest" description="Disordered" evidence="1">
    <location>
        <begin position="69"/>
        <end position="111"/>
    </location>
</feature>
<protein>
    <submittedName>
        <fullName evidence="2">Uncharacterized protein</fullName>
    </submittedName>
</protein>
<dbReference type="EMBL" id="BLXT01001203">
    <property type="protein sequence ID" value="GFN83534.1"/>
    <property type="molecule type" value="Genomic_DNA"/>
</dbReference>
<evidence type="ECO:0000313" key="3">
    <source>
        <dbReference type="Proteomes" id="UP000735302"/>
    </source>
</evidence>
<reference evidence="2 3" key="1">
    <citation type="journal article" date="2021" name="Elife">
        <title>Chloroplast acquisition without the gene transfer in kleptoplastic sea slugs, Plakobranchus ocellatus.</title>
        <authorList>
            <person name="Maeda T."/>
            <person name="Takahashi S."/>
            <person name="Yoshida T."/>
            <person name="Shimamura S."/>
            <person name="Takaki Y."/>
            <person name="Nagai Y."/>
            <person name="Toyoda A."/>
            <person name="Suzuki Y."/>
            <person name="Arimoto A."/>
            <person name="Ishii H."/>
            <person name="Satoh N."/>
            <person name="Nishiyama T."/>
            <person name="Hasebe M."/>
            <person name="Maruyama T."/>
            <person name="Minagawa J."/>
            <person name="Obokata J."/>
            <person name="Shigenobu S."/>
        </authorList>
    </citation>
    <scope>NUCLEOTIDE SEQUENCE [LARGE SCALE GENOMIC DNA]</scope>
</reference>
<comment type="caution">
    <text evidence="2">The sequence shown here is derived from an EMBL/GenBank/DDBJ whole genome shotgun (WGS) entry which is preliminary data.</text>
</comment>